<organism evidence="2">
    <name type="scientific">Arion vulgaris</name>
    <dbReference type="NCBI Taxonomy" id="1028688"/>
    <lineage>
        <taxon>Eukaryota</taxon>
        <taxon>Metazoa</taxon>
        <taxon>Spiralia</taxon>
        <taxon>Lophotrochozoa</taxon>
        <taxon>Mollusca</taxon>
        <taxon>Gastropoda</taxon>
        <taxon>Heterobranchia</taxon>
        <taxon>Euthyneura</taxon>
        <taxon>Panpulmonata</taxon>
        <taxon>Eupulmonata</taxon>
        <taxon>Stylommatophora</taxon>
        <taxon>Helicina</taxon>
        <taxon>Arionoidea</taxon>
        <taxon>Arionidae</taxon>
        <taxon>Arion</taxon>
    </lineage>
</organism>
<proteinExistence type="predicted"/>
<feature type="non-terminal residue" evidence="2">
    <location>
        <position position="1"/>
    </location>
</feature>
<feature type="compositionally biased region" description="Polar residues" evidence="1">
    <location>
        <begin position="148"/>
        <end position="159"/>
    </location>
</feature>
<feature type="region of interest" description="Disordered" evidence="1">
    <location>
        <begin position="1"/>
        <end position="159"/>
    </location>
</feature>
<accession>A0A0B6XX52</accession>
<feature type="non-terminal residue" evidence="2">
    <location>
        <position position="159"/>
    </location>
</feature>
<sequence length="159" mass="18020">QSSAKNNLTSRSTSKENLLSQTRDPKRQQPSLPDKPSPKPVPRPKPPPPSRTFSIENRDQSAPLLPPKPQQKSIDGQGHLYRNQQEPNEKPRKPVLDDSHSTDRYEPIDYNTTQSYNFDQKPDNDYMPRPLGNPAVSLSRERLDVMPSTPSSKSSNIHE</sequence>
<dbReference type="AlphaFoldDB" id="A0A0B6XX52"/>
<feature type="compositionally biased region" description="Pro residues" evidence="1">
    <location>
        <begin position="33"/>
        <end position="50"/>
    </location>
</feature>
<evidence type="ECO:0000256" key="1">
    <source>
        <dbReference type="SAM" id="MobiDB-lite"/>
    </source>
</evidence>
<evidence type="ECO:0000313" key="2">
    <source>
        <dbReference type="EMBL" id="CEK48642.1"/>
    </source>
</evidence>
<dbReference type="EMBL" id="HACG01001777">
    <property type="protein sequence ID" value="CEK48642.1"/>
    <property type="molecule type" value="Transcribed_RNA"/>
</dbReference>
<reference evidence="2" key="1">
    <citation type="submission" date="2014-12" db="EMBL/GenBank/DDBJ databases">
        <title>Insight into the proteome of Arion vulgaris.</title>
        <authorList>
            <person name="Aradska J."/>
            <person name="Bulat T."/>
            <person name="Smidak R."/>
            <person name="Sarate P."/>
            <person name="Gangsoo J."/>
            <person name="Sialana F."/>
            <person name="Bilban M."/>
            <person name="Lubec G."/>
        </authorList>
    </citation>
    <scope>NUCLEOTIDE SEQUENCE</scope>
    <source>
        <tissue evidence="2">Skin</tissue>
    </source>
</reference>
<feature type="compositionally biased region" description="Polar residues" evidence="1">
    <location>
        <begin position="1"/>
        <end position="22"/>
    </location>
</feature>
<name>A0A0B6XX52_9EUPU</name>
<protein>
    <submittedName>
        <fullName evidence="2">Uncharacterized protein</fullName>
    </submittedName>
</protein>
<feature type="compositionally biased region" description="Basic and acidic residues" evidence="1">
    <location>
        <begin position="87"/>
        <end position="107"/>
    </location>
</feature>
<gene>
    <name evidence="2" type="primary">ORF4713</name>
</gene>